<proteinExistence type="predicted"/>
<sequence length="91" mass="10337">MAITSVGLGEPFAGEVATDRAASRRIAAPARCERHDENHSVHFSDHEPVSGWLGWIEEWIADPHVAYVVEAEVRVLEEMSRLRIDLERLWC</sequence>
<name>A0ABP4EHS7_9ACTN</name>
<organism evidence="1 2">
    <name type="scientific">Nocardioides dubius</name>
    <dbReference type="NCBI Taxonomy" id="317019"/>
    <lineage>
        <taxon>Bacteria</taxon>
        <taxon>Bacillati</taxon>
        <taxon>Actinomycetota</taxon>
        <taxon>Actinomycetes</taxon>
        <taxon>Propionibacteriales</taxon>
        <taxon>Nocardioidaceae</taxon>
        <taxon>Nocardioides</taxon>
    </lineage>
</organism>
<comment type="caution">
    <text evidence="1">The sequence shown here is derived from an EMBL/GenBank/DDBJ whole genome shotgun (WGS) entry which is preliminary data.</text>
</comment>
<reference evidence="2" key="1">
    <citation type="journal article" date="2019" name="Int. J. Syst. Evol. Microbiol.">
        <title>The Global Catalogue of Microorganisms (GCM) 10K type strain sequencing project: providing services to taxonomists for standard genome sequencing and annotation.</title>
        <authorList>
            <consortium name="The Broad Institute Genomics Platform"/>
            <consortium name="The Broad Institute Genome Sequencing Center for Infectious Disease"/>
            <person name="Wu L."/>
            <person name="Ma J."/>
        </authorList>
    </citation>
    <scope>NUCLEOTIDE SEQUENCE [LARGE SCALE GENOMIC DNA]</scope>
    <source>
        <strain evidence="2">JCM 13008</strain>
    </source>
</reference>
<dbReference type="EMBL" id="BAAALG010000012">
    <property type="protein sequence ID" value="GAA1109905.1"/>
    <property type="molecule type" value="Genomic_DNA"/>
</dbReference>
<protein>
    <submittedName>
        <fullName evidence="1">Uncharacterized protein</fullName>
    </submittedName>
</protein>
<evidence type="ECO:0000313" key="2">
    <source>
        <dbReference type="Proteomes" id="UP001501581"/>
    </source>
</evidence>
<gene>
    <name evidence="1" type="ORF">GCM10009668_33040</name>
</gene>
<dbReference type="RefSeq" id="WP_343995950.1">
    <property type="nucleotide sequence ID" value="NZ_BAAALG010000012.1"/>
</dbReference>
<keyword evidence="2" id="KW-1185">Reference proteome</keyword>
<accession>A0ABP4EHS7</accession>
<evidence type="ECO:0000313" key="1">
    <source>
        <dbReference type="EMBL" id="GAA1109905.1"/>
    </source>
</evidence>
<dbReference type="Proteomes" id="UP001501581">
    <property type="component" value="Unassembled WGS sequence"/>
</dbReference>